<evidence type="ECO:0000256" key="1">
    <source>
        <dbReference type="ARBA" id="ARBA00004123"/>
    </source>
</evidence>
<dbReference type="PROSITE" id="PS50868">
    <property type="entry name" value="POST_SET"/>
    <property type="match status" value="1"/>
</dbReference>
<dbReference type="Pfam" id="PF17907">
    <property type="entry name" value="AWS"/>
    <property type="match status" value="1"/>
</dbReference>
<dbReference type="Gene3D" id="3.30.40.10">
    <property type="entry name" value="Zinc/RING finger domain, C3HC4 (zinc finger)"/>
    <property type="match status" value="4"/>
</dbReference>
<feature type="domain" description="PHD-type" evidence="14">
    <location>
        <begin position="334"/>
        <end position="381"/>
    </location>
</feature>
<dbReference type="SUPFAM" id="SSF82199">
    <property type="entry name" value="SET domain"/>
    <property type="match status" value="1"/>
</dbReference>
<dbReference type="GO" id="GO:0008270">
    <property type="term" value="F:zinc ion binding"/>
    <property type="evidence" value="ECO:0007669"/>
    <property type="project" value="UniProtKB-KW"/>
</dbReference>
<dbReference type="SMART" id="SM00317">
    <property type="entry name" value="SET"/>
    <property type="match status" value="1"/>
</dbReference>
<evidence type="ECO:0000256" key="11">
    <source>
        <dbReference type="ARBA" id="ARBA00022853"/>
    </source>
</evidence>
<evidence type="ECO:0000256" key="10">
    <source>
        <dbReference type="ARBA" id="ARBA00022833"/>
    </source>
</evidence>
<keyword evidence="6" id="KW-0808">Transferase</keyword>
<dbReference type="InterPro" id="IPR011011">
    <property type="entry name" value="Znf_FYVE_PHD"/>
</dbReference>
<evidence type="ECO:0000256" key="12">
    <source>
        <dbReference type="ARBA" id="ARBA00023242"/>
    </source>
</evidence>
<dbReference type="GO" id="GO:0005634">
    <property type="term" value="C:nucleus"/>
    <property type="evidence" value="ECO:0007669"/>
    <property type="project" value="UniProtKB-SubCell"/>
</dbReference>
<dbReference type="InterPro" id="IPR019786">
    <property type="entry name" value="Zinc_finger_PHD-type_CS"/>
</dbReference>
<proteinExistence type="predicted"/>
<keyword evidence="20" id="KW-1185">Reference proteome</keyword>
<accession>A0AAV6V9Y7</accession>
<evidence type="ECO:0000256" key="9">
    <source>
        <dbReference type="ARBA" id="ARBA00022771"/>
    </source>
</evidence>
<dbReference type="SUPFAM" id="SSF57903">
    <property type="entry name" value="FYVE/PHD zinc finger"/>
    <property type="match status" value="2"/>
</dbReference>
<sequence>MAEEKEAELYTPGDLIWGKLDRWAYWPCLVTYCPSTGTFVKFGLDKSKPEQTESTLISYHVQYFGNRVYYGWTTFGNINCFPFLGLQDYMDKLEVWKLQALDEDPEVRKLAQSYVRRLTVADKHKAKGWEAAVKEAEEALKYDCKVTRFSSLVYQFKAEQSSKEKCDGSDNSKENSLIGTECYICQVNLPDITCSLACGKSYHLECLGLKRKPKVAFRCVSCMADTKCRMCDGNEGVTKCSLSTCPTYFHEKCLAKFVYLRKEQNLCPNHLCFMCAQNNPQSFKSAKGTQLLCIECPMAFHNRESCVPPGSNFLGKSKMLCSKHFSKEDQLCHISTCLKCNKDGELIECKSCPVALHRSCYSMECIPHPAEDFVCDQCKQRKYLQNGQLIMGRFEMKWWPGKIIPPSERPVFMKDKERPDGEFVVYYYGVKRFCWANAGCVYPYELAQIIYPNRIRKMLDDETLEVIAETYADHLLDESIKNIRHTFRSIRENYIVSPVEYGRQSGRVVEECTCDKSDPCTPDSNCLNRCLKIECSSSCKIGELCQNQRFKKKQYAATKVIYSKFKGYGLAADEAIEEGAFVIEYVGEVITREEYHVRYAELQKDKTSKYYFLEIDSKRLIDAGPKGNMSRFINHSCQPNCIMKKWWVNKDTHIGIFSIKPIAAGEELTFNYRFVAEIQQCYCRAEECKGYIGFDTWKAKFNKLPKIKLLNMNLTEDNYLVKDSRYETYLDKNNQVQRAIYVFKELNIAVLPAEAKCIEISSELKDNPTETDPTESIHNEDPTETNAMEFILNADPTETDESIHEKEQENMDTACFVCKKPGNIMCNKEGCCKYYDDQCARLQGTPEGDWTCMVHKCCICKKESSVHCITCPTSFCAKCWYREVPESYQCEICRIKHLNF</sequence>
<dbReference type="EMBL" id="JAFNEN010000139">
    <property type="protein sequence ID" value="KAG8192446.1"/>
    <property type="molecule type" value="Genomic_DNA"/>
</dbReference>
<dbReference type="GO" id="GO:0140938">
    <property type="term" value="F:histone H3 methyltransferase activity"/>
    <property type="evidence" value="ECO:0007669"/>
    <property type="project" value="UniProtKB-ARBA"/>
</dbReference>
<keyword evidence="10" id="KW-0862">Zinc</keyword>
<dbReference type="Pfam" id="PF00856">
    <property type="entry name" value="SET"/>
    <property type="match status" value="1"/>
</dbReference>
<dbReference type="PROSITE" id="PS01359">
    <property type="entry name" value="ZF_PHD_1"/>
    <property type="match status" value="1"/>
</dbReference>
<comment type="subcellular location">
    <subcellularLocation>
        <location evidence="2">Chromosome</location>
    </subcellularLocation>
    <subcellularLocation>
        <location evidence="1">Nucleus</location>
    </subcellularLocation>
</comment>
<dbReference type="InterPro" id="IPR000313">
    <property type="entry name" value="PWWP_dom"/>
</dbReference>
<dbReference type="GO" id="GO:0016279">
    <property type="term" value="F:protein-lysine N-methyltransferase activity"/>
    <property type="evidence" value="ECO:0007669"/>
    <property type="project" value="UniProtKB-ARBA"/>
</dbReference>
<evidence type="ECO:0000256" key="13">
    <source>
        <dbReference type="PROSITE-ProRule" id="PRU00146"/>
    </source>
</evidence>
<reference evidence="19 20" key="1">
    <citation type="journal article" date="2022" name="Nat. Ecol. Evol.">
        <title>A masculinizing supergene underlies an exaggerated male reproductive morph in a spider.</title>
        <authorList>
            <person name="Hendrickx F."/>
            <person name="De Corte Z."/>
            <person name="Sonet G."/>
            <person name="Van Belleghem S.M."/>
            <person name="Kostlbacher S."/>
            <person name="Vangestel C."/>
        </authorList>
    </citation>
    <scope>NUCLEOTIDE SEQUENCE [LARGE SCALE GENOMIC DNA]</scope>
    <source>
        <strain evidence="19">W744_W776</strain>
    </source>
</reference>
<dbReference type="InterPro" id="IPR001214">
    <property type="entry name" value="SET_dom"/>
</dbReference>
<evidence type="ECO:0000259" key="16">
    <source>
        <dbReference type="PROSITE" id="PS50812"/>
    </source>
</evidence>
<dbReference type="InterPro" id="IPR001965">
    <property type="entry name" value="Znf_PHD"/>
</dbReference>
<dbReference type="AlphaFoldDB" id="A0AAV6V9Y7"/>
<evidence type="ECO:0000259" key="18">
    <source>
        <dbReference type="PROSITE" id="PS51215"/>
    </source>
</evidence>
<keyword evidence="5" id="KW-0489">Methyltransferase</keyword>
<dbReference type="SMART" id="SM00570">
    <property type="entry name" value="AWS"/>
    <property type="match status" value="1"/>
</dbReference>
<dbReference type="InterPro" id="IPR046341">
    <property type="entry name" value="SET_dom_sf"/>
</dbReference>
<evidence type="ECO:0000313" key="20">
    <source>
        <dbReference type="Proteomes" id="UP000827092"/>
    </source>
</evidence>
<evidence type="ECO:0000259" key="17">
    <source>
        <dbReference type="PROSITE" id="PS50868"/>
    </source>
</evidence>
<dbReference type="Proteomes" id="UP000827092">
    <property type="component" value="Unassembled WGS sequence"/>
</dbReference>
<dbReference type="Gene3D" id="2.170.270.10">
    <property type="entry name" value="SET domain"/>
    <property type="match status" value="1"/>
</dbReference>
<evidence type="ECO:0000256" key="4">
    <source>
        <dbReference type="ARBA" id="ARBA00022553"/>
    </source>
</evidence>
<keyword evidence="9 13" id="KW-0863">Zinc-finger</keyword>
<organism evidence="19 20">
    <name type="scientific">Oedothorax gibbosus</name>
    <dbReference type="NCBI Taxonomy" id="931172"/>
    <lineage>
        <taxon>Eukaryota</taxon>
        <taxon>Metazoa</taxon>
        <taxon>Ecdysozoa</taxon>
        <taxon>Arthropoda</taxon>
        <taxon>Chelicerata</taxon>
        <taxon>Arachnida</taxon>
        <taxon>Araneae</taxon>
        <taxon>Araneomorphae</taxon>
        <taxon>Entelegynae</taxon>
        <taxon>Araneoidea</taxon>
        <taxon>Linyphiidae</taxon>
        <taxon>Erigoninae</taxon>
        <taxon>Oedothorax</taxon>
    </lineage>
</organism>
<keyword evidence="12" id="KW-0539">Nucleus</keyword>
<dbReference type="Gene3D" id="2.30.30.140">
    <property type="match status" value="2"/>
</dbReference>
<feature type="domain" description="AWS" evidence="18">
    <location>
        <begin position="507"/>
        <end position="554"/>
    </location>
</feature>
<evidence type="ECO:0000256" key="6">
    <source>
        <dbReference type="ARBA" id="ARBA00022679"/>
    </source>
</evidence>
<keyword evidence="11" id="KW-0156">Chromatin regulator</keyword>
<feature type="domain" description="PWWP" evidence="16">
    <location>
        <begin position="12"/>
        <end position="78"/>
    </location>
</feature>
<dbReference type="InterPro" id="IPR003616">
    <property type="entry name" value="Post-SET_dom"/>
</dbReference>
<dbReference type="InterPro" id="IPR013083">
    <property type="entry name" value="Znf_RING/FYVE/PHD"/>
</dbReference>
<name>A0AAV6V9Y7_9ARAC</name>
<evidence type="ECO:0000313" key="19">
    <source>
        <dbReference type="EMBL" id="KAG8192446.1"/>
    </source>
</evidence>
<dbReference type="Pfam" id="PF00855">
    <property type="entry name" value="PWWP"/>
    <property type="match status" value="2"/>
</dbReference>
<evidence type="ECO:0000259" key="14">
    <source>
        <dbReference type="PROSITE" id="PS50016"/>
    </source>
</evidence>
<feature type="domain" description="SET" evidence="15">
    <location>
        <begin position="558"/>
        <end position="673"/>
    </location>
</feature>
<evidence type="ECO:0000256" key="3">
    <source>
        <dbReference type="ARBA" id="ARBA00022454"/>
    </source>
</evidence>
<keyword evidence="7" id="KW-0949">S-adenosyl-L-methionine</keyword>
<gene>
    <name evidence="19" type="ORF">JTE90_017976</name>
</gene>
<dbReference type="InterPro" id="IPR019787">
    <property type="entry name" value="Znf_PHD-finger"/>
</dbReference>
<dbReference type="PROSITE" id="PS50016">
    <property type="entry name" value="ZF_PHD_2"/>
    <property type="match status" value="1"/>
</dbReference>
<evidence type="ECO:0000256" key="5">
    <source>
        <dbReference type="ARBA" id="ARBA00022603"/>
    </source>
</evidence>
<dbReference type="GO" id="GO:0005694">
    <property type="term" value="C:chromosome"/>
    <property type="evidence" value="ECO:0007669"/>
    <property type="project" value="UniProtKB-SubCell"/>
</dbReference>
<keyword evidence="3" id="KW-0158">Chromosome</keyword>
<dbReference type="InterPro" id="IPR006560">
    <property type="entry name" value="AWS_dom"/>
</dbReference>
<keyword evidence="8" id="KW-0479">Metal-binding</keyword>
<evidence type="ECO:0000259" key="15">
    <source>
        <dbReference type="PROSITE" id="PS50280"/>
    </source>
</evidence>
<evidence type="ECO:0000256" key="2">
    <source>
        <dbReference type="ARBA" id="ARBA00004286"/>
    </source>
</evidence>
<dbReference type="PROSITE" id="PS50812">
    <property type="entry name" value="PWWP"/>
    <property type="match status" value="1"/>
</dbReference>
<dbReference type="PROSITE" id="PS50280">
    <property type="entry name" value="SET"/>
    <property type="match status" value="1"/>
</dbReference>
<dbReference type="SMART" id="SM00249">
    <property type="entry name" value="PHD"/>
    <property type="match status" value="5"/>
</dbReference>
<comment type="caution">
    <text evidence="19">The sequence shown here is derived from an EMBL/GenBank/DDBJ whole genome shotgun (WGS) entry which is preliminary data.</text>
</comment>
<dbReference type="SUPFAM" id="SSF63748">
    <property type="entry name" value="Tudor/PWWP/MBT"/>
    <property type="match status" value="2"/>
</dbReference>
<dbReference type="SMART" id="SM00293">
    <property type="entry name" value="PWWP"/>
    <property type="match status" value="2"/>
</dbReference>
<protein>
    <recommendedName>
        <fullName evidence="21">Histone-lysine N-methyltransferase</fullName>
    </recommendedName>
</protein>
<dbReference type="InterPro" id="IPR050777">
    <property type="entry name" value="SET2_Histone-Lys_MeTrsfase"/>
</dbReference>
<feature type="domain" description="Post-SET" evidence="17">
    <location>
        <begin position="677"/>
        <end position="693"/>
    </location>
</feature>
<evidence type="ECO:0000256" key="7">
    <source>
        <dbReference type="ARBA" id="ARBA00022691"/>
    </source>
</evidence>
<evidence type="ECO:0008006" key="21">
    <source>
        <dbReference type="Google" id="ProtNLM"/>
    </source>
</evidence>
<evidence type="ECO:0000256" key="8">
    <source>
        <dbReference type="ARBA" id="ARBA00022723"/>
    </source>
</evidence>
<dbReference type="PROSITE" id="PS51215">
    <property type="entry name" value="AWS"/>
    <property type="match status" value="1"/>
</dbReference>
<keyword evidence="4" id="KW-0597">Phosphoprotein</keyword>
<dbReference type="GO" id="GO:0032259">
    <property type="term" value="P:methylation"/>
    <property type="evidence" value="ECO:0007669"/>
    <property type="project" value="UniProtKB-KW"/>
</dbReference>
<dbReference type="PANTHER" id="PTHR22884">
    <property type="entry name" value="SET DOMAIN PROTEINS"/>
    <property type="match status" value="1"/>
</dbReference>